<feature type="binding site" evidence="2">
    <location>
        <begin position="67"/>
        <end position="74"/>
    </location>
    <ligand>
        <name>ATP</name>
        <dbReference type="ChEBI" id="CHEBI:30616"/>
    </ligand>
</feature>
<dbReference type="PRINTS" id="PR00380">
    <property type="entry name" value="KINESINHEAVY"/>
</dbReference>
<feature type="domain" description="Kinesin motor" evidence="3">
    <location>
        <begin position="1"/>
        <end position="340"/>
    </location>
</feature>
<dbReference type="GO" id="GO:0003777">
    <property type="term" value="F:microtubule motor activity"/>
    <property type="evidence" value="ECO:0007669"/>
    <property type="project" value="InterPro"/>
</dbReference>
<protein>
    <submittedName>
        <fullName evidence="4">Kinesin family member 3</fullName>
    </submittedName>
</protein>
<dbReference type="GO" id="GO:0005871">
    <property type="term" value="C:kinesin complex"/>
    <property type="evidence" value="ECO:0007669"/>
    <property type="project" value="TreeGrafter"/>
</dbReference>
<accession>A0A061RII3</accession>
<evidence type="ECO:0000256" key="2">
    <source>
        <dbReference type="PROSITE-ProRule" id="PRU00283"/>
    </source>
</evidence>
<dbReference type="PANTHER" id="PTHR24115">
    <property type="entry name" value="KINESIN-RELATED"/>
    <property type="match status" value="1"/>
</dbReference>
<dbReference type="GO" id="GO:0007018">
    <property type="term" value="P:microtubule-based movement"/>
    <property type="evidence" value="ECO:0007669"/>
    <property type="project" value="InterPro"/>
</dbReference>
<dbReference type="InterPro" id="IPR001752">
    <property type="entry name" value="Kinesin_motor_dom"/>
</dbReference>
<dbReference type="GO" id="GO:0005874">
    <property type="term" value="C:microtubule"/>
    <property type="evidence" value="ECO:0007669"/>
    <property type="project" value="TreeGrafter"/>
</dbReference>
<reference evidence="4" key="1">
    <citation type="submission" date="2014-05" db="EMBL/GenBank/DDBJ databases">
        <title>The transcriptome of the halophilic microalga Tetraselmis sp. GSL018 isolated from the Great Salt Lake, Utah.</title>
        <authorList>
            <person name="Jinkerson R.E."/>
            <person name="D'Adamo S."/>
            <person name="Posewitz M.C."/>
        </authorList>
    </citation>
    <scope>NUCLEOTIDE SEQUENCE</scope>
    <source>
        <strain evidence="4">GSL018</strain>
    </source>
</reference>
<dbReference type="PANTHER" id="PTHR24115:SF545">
    <property type="entry name" value="KINESIN-LIKE PROTEIN KIP2"/>
    <property type="match status" value="1"/>
</dbReference>
<dbReference type="InterPro" id="IPR027417">
    <property type="entry name" value="P-loop_NTPase"/>
</dbReference>
<evidence type="ECO:0000313" key="4">
    <source>
        <dbReference type="EMBL" id="JAC71793.1"/>
    </source>
</evidence>
<keyword evidence="2" id="KW-0067">ATP-binding</keyword>
<dbReference type="SMART" id="SM00129">
    <property type="entry name" value="KISc"/>
    <property type="match status" value="1"/>
</dbReference>
<proteinExistence type="inferred from homology"/>
<dbReference type="EMBL" id="GBEZ01014270">
    <property type="protein sequence ID" value="JAC71793.1"/>
    <property type="molecule type" value="Transcribed_RNA"/>
</dbReference>
<name>A0A061RII3_9CHLO</name>
<dbReference type="InterPro" id="IPR036961">
    <property type="entry name" value="Kinesin_motor_dom_sf"/>
</dbReference>
<evidence type="ECO:0000256" key="1">
    <source>
        <dbReference type="ARBA" id="ARBA00023175"/>
    </source>
</evidence>
<organism evidence="4">
    <name type="scientific">Tetraselmis sp. GSL018</name>
    <dbReference type="NCBI Taxonomy" id="582737"/>
    <lineage>
        <taxon>Eukaryota</taxon>
        <taxon>Viridiplantae</taxon>
        <taxon>Chlorophyta</taxon>
        <taxon>core chlorophytes</taxon>
        <taxon>Chlorodendrophyceae</taxon>
        <taxon>Chlorodendrales</taxon>
        <taxon>Chlorodendraceae</taxon>
        <taxon>Tetraselmis</taxon>
    </lineage>
</organism>
<keyword evidence="1 2" id="KW-0505">Motor protein</keyword>
<dbReference type="GO" id="GO:0005524">
    <property type="term" value="F:ATP binding"/>
    <property type="evidence" value="ECO:0007669"/>
    <property type="project" value="UniProtKB-UniRule"/>
</dbReference>
<dbReference type="SUPFAM" id="SSF52540">
    <property type="entry name" value="P-loop containing nucleoside triphosphate hydrolases"/>
    <property type="match status" value="1"/>
</dbReference>
<dbReference type="InterPro" id="IPR027640">
    <property type="entry name" value="Kinesin-like_fam"/>
</dbReference>
<dbReference type="Gene3D" id="3.40.850.10">
    <property type="entry name" value="Kinesin motor domain"/>
    <property type="match status" value="1"/>
</dbReference>
<dbReference type="PROSITE" id="PS50067">
    <property type="entry name" value="KINESIN_MOTOR_2"/>
    <property type="match status" value="1"/>
</dbReference>
<dbReference type="Pfam" id="PF00225">
    <property type="entry name" value="Kinesin"/>
    <property type="match status" value="1"/>
</dbReference>
<evidence type="ECO:0000259" key="3">
    <source>
        <dbReference type="PROSITE" id="PS50067"/>
    </source>
</evidence>
<keyword evidence="2" id="KW-0547">Nucleotide-binding</keyword>
<dbReference type="GO" id="GO:0008017">
    <property type="term" value="F:microtubule binding"/>
    <property type="evidence" value="ECO:0007669"/>
    <property type="project" value="InterPro"/>
</dbReference>
<comment type="similarity">
    <text evidence="2">Belongs to the TRAFAC class myosin-kinesin ATPase superfamily. Kinesin family.</text>
</comment>
<dbReference type="GO" id="GO:0016887">
    <property type="term" value="F:ATP hydrolysis activity"/>
    <property type="evidence" value="ECO:0007669"/>
    <property type="project" value="TreeGrafter"/>
</dbReference>
<sequence>SQAAVLDVRGGREARVLTVAPGCGLREFAFDDVFGTQTTQDEVYCSVAGPLVSDFVNGLSSTLIVYGQTGSGKTYTMFGEPLDGSSAVLTGDSRGVVPRVCEEVLEALKVREEQGIDARVAMSYVEVYGQEVFDLLRDGARVGQSRVAGQRYVLDGNCETEFSNLTEVHELLRTGDSQKRRAATAMNFNSTRAHTVVALTLCQRNLENGTEHTSRFLLADLGGSEQLAKSKANEGMKDIGTTSWAEYYQARERVSEATGINLGLFALKNCIDALNERQVALKEGRRPPRVPYQDSKLTMLLSGALGGDARTAVVVAGTLDSVHAPETIQTLRFGERCRGVENKASLNSADLRAAVDEIDLQISMLESDIRRKERWETRREVRQDIEGEETIATSVLVGAEAERAKLESALRRRSVLLGDPQPDDR</sequence>
<feature type="non-terminal residue" evidence="4">
    <location>
        <position position="1"/>
    </location>
</feature>
<dbReference type="AlphaFoldDB" id="A0A061RII3"/>
<gene>
    <name evidence="4" type="ORF">TSPGSL018_1134</name>
</gene>